<organism evidence="2 3">
    <name type="scientific">Maudiozyma saulgeensis</name>
    <dbReference type="NCBI Taxonomy" id="1789683"/>
    <lineage>
        <taxon>Eukaryota</taxon>
        <taxon>Fungi</taxon>
        <taxon>Dikarya</taxon>
        <taxon>Ascomycota</taxon>
        <taxon>Saccharomycotina</taxon>
        <taxon>Saccharomycetes</taxon>
        <taxon>Saccharomycetales</taxon>
        <taxon>Saccharomycetaceae</taxon>
        <taxon>Maudiozyma</taxon>
    </lineage>
</organism>
<keyword evidence="1" id="KW-0472">Membrane</keyword>
<feature type="transmembrane region" description="Helical" evidence="1">
    <location>
        <begin position="101"/>
        <end position="124"/>
    </location>
</feature>
<feature type="transmembrane region" description="Helical" evidence="1">
    <location>
        <begin position="12"/>
        <end position="30"/>
    </location>
</feature>
<keyword evidence="1" id="KW-1133">Transmembrane helix</keyword>
<feature type="transmembrane region" description="Helical" evidence="1">
    <location>
        <begin position="176"/>
        <end position="202"/>
    </location>
</feature>
<dbReference type="AlphaFoldDB" id="A0A1X7RAT4"/>
<evidence type="ECO:0000256" key="1">
    <source>
        <dbReference type="SAM" id="Phobius"/>
    </source>
</evidence>
<evidence type="ECO:0000313" key="3">
    <source>
        <dbReference type="Proteomes" id="UP000196158"/>
    </source>
</evidence>
<sequence length="261" mass="30501">MPAVPLKALFPIFTISIIGALITGSIFYLITKDRNYATFVSMLQIFSQLISSSYDLCCKGLRYTRTPQNLLPITNDTKSIDEKMNKAKPNVSSLQTKSHGLWFKLLIVSALTVFFRIITTKWFFSFAFFATYLLHESYQYVNRIYNRIFPSNHIFLDLLLKTSLKSTKNWSNRKIIVVALCINIIQFLLLWCMFMLVIGLIVPITFETIYQYCKYILDLENNSLSLRYKILNFIIESFEKHGRYIFTTIFYTALLVLPPYQ</sequence>
<dbReference type="Proteomes" id="UP000196158">
    <property type="component" value="Unassembled WGS sequence"/>
</dbReference>
<evidence type="ECO:0000313" key="2">
    <source>
        <dbReference type="EMBL" id="SMN22762.1"/>
    </source>
</evidence>
<gene>
    <name evidence="2" type="ORF">KASA_0E00022G</name>
</gene>
<protein>
    <submittedName>
        <fullName evidence="2">Uncharacterized protein</fullName>
    </submittedName>
</protein>
<name>A0A1X7RAT4_9SACH</name>
<keyword evidence="3" id="KW-1185">Reference proteome</keyword>
<reference evidence="2 3" key="1">
    <citation type="submission" date="2017-04" db="EMBL/GenBank/DDBJ databases">
        <authorList>
            <person name="Afonso C.L."/>
            <person name="Miller P.J."/>
            <person name="Scott M.A."/>
            <person name="Spackman E."/>
            <person name="Goraichik I."/>
            <person name="Dimitrov K.M."/>
            <person name="Suarez D.L."/>
            <person name="Swayne D.E."/>
        </authorList>
    </citation>
    <scope>NUCLEOTIDE SEQUENCE [LARGE SCALE GENOMIC DNA]</scope>
</reference>
<accession>A0A1X7RAT4</accession>
<dbReference type="EMBL" id="FXLY01000014">
    <property type="protein sequence ID" value="SMN22762.1"/>
    <property type="molecule type" value="Genomic_DNA"/>
</dbReference>
<keyword evidence="1" id="KW-0812">Transmembrane</keyword>
<proteinExistence type="predicted"/>